<protein>
    <submittedName>
        <fullName evidence="2">Uncharacterized protein</fullName>
    </submittedName>
</protein>
<name>A0AAN7BG36_9PEZI</name>
<comment type="caution">
    <text evidence="2">The sequence shown here is derived from an EMBL/GenBank/DDBJ whole genome shotgun (WGS) entry which is preliminary data.</text>
</comment>
<sequence>MPVPPFYPNLIPNTDPIASIAITCPSDIIHYIFQLSARHIHAFNPVNQAVKMNDTRPSKHDRRDRELGMEPDNLVERKAEDKSRLFLQQVRDDKIKVTAVEKRMEERRRDDSGRGKSPKKTKTKKNKTRKIKTKKFKSVLRSLLDTGIFRFIWFQNIINTTTSATRNPRLTAISVLCRFSFSFFVCLRNSFAAAESSSIRSSEIGPLVRMRSISWRVRINLSSSSSVLLGIGGEPDGFE</sequence>
<feature type="region of interest" description="Disordered" evidence="1">
    <location>
        <begin position="51"/>
        <end position="74"/>
    </location>
</feature>
<feature type="compositionally biased region" description="Basic and acidic residues" evidence="1">
    <location>
        <begin position="53"/>
        <end position="74"/>
    </location>
</feature>
<keyword evidence="3" id="KW-1185">Reference proteome</keyword>
<dbReference type="AlphaFoldDB" id="A0AAN7BG36"/>
<reference evidence="2" key="1">
    <citation type="journal article" date="2023" name="Mol. Phylogenet. Evol.">
        <title>Genome-scale phylogeny and comparative genomics of the fungal order Sordariales.</title>
        <authorList>
            <person name="Hensen N."/>
            <person name="Bonometti L."/>
            <person name="Westerberg I."/>
            <person name="Brannstrom I.O."/>
            <person name="Guillou S."/>
            <person name="Cros-Aarteil S."/>
            <person name="Calhoun S."/>
            <person name="Haridas S."/>
            <person name="Kuo A."/>
            <person name="Mondo S."/>
            <person name="Pangilinan J."/>
            <person name="Riley R."/>
            <person name="LaButti K."/>
            <person name="Andreopoulos B."/>
            <person name="Lipzen A."/>
            <person name="Chen C."/>
            <person name="Yan M."/>
            <person name="Daum C."/>
            <person name="Ng V."/>
            <person name="Clum A."/>
            <person name="Steindorff A."/>
            <person name="Ohm R.A."/>
            <person name="Martin F."/>
            <person name="Silar P."/>
            <person name="Natvig D.O."/>
            <person name="Lalanne C."/>
            <person name="Gautier V."/>
            <person name="Ament-Velasquez S.L."/>
            <person name="Kruys A."/>
            <person name="Hutchinson M.I."/>
            <person name="Powell A.J."/>
            <person name="Barry K."/>
            <person name="Miller A.N."/>
            <person name="Grigoriev I.V."/>
            <person name="Debuchy R."/>
            <person name="Gladieux P."/>
            <person name="Hiltunen Thoren M."/>
            <person name="Johannesson H."/>
        </authorList>
    </citation>
    <scope>NUCLEOTIDE SEQUENCE</scope>
    <source>
        <strain evidence="2">CBS 990.96</strain>
    </source>
</reference>
<feature type="compositionally biased region" description="Basic and acidic residues" evidence="1">
    <location>
        <begin position="98"/>
        <end position="114"/>
    </location>
</feature>
<proteinExistence type="predicted"/>
<feature type="compositionally biased region" description="Basic residues" evidence="1">
    <location>
        <begin position="116"/>
        <end position="130"/>
    </location>
</feature>
<feature type="region of interest" description="Disordered" evidence="1">
    <location>
        <begin position="98"/>
        <end position="130"/>
    </location>
</feature>
<evidence type="ECO:0000313" key="3">
    <source>
        <dbReference type="Proteomes" id="UP001301958"/>
    </source>
</evidence>
<gene>
    <name evidence="2" type="ORF">QBC38DRAFT_459962</name>
</gene>
<reference evidence="2" key="2">
    <citation type="submission" date="2023-05" db="EMBL/GenBank/DDBJ databases">
        <authorList>
            <consortium name="Lawrence Berkeley National Laboratory"/>
            <person name="Steindorff A."/>
            <person name="Hensen N."/>
            <person name="Bonometti L."/>
            <person name="Westerberg I."/>
            <person name="Brannstrom I.O."/>
            <person name="Guillou S."/>
            <person name="Cros-Aarteil S."/>
            <person name="Calhoun S."/>
            <person name="Haridas S."/>
            <person name="Kuo A."/>
            <person name="Mondo S."/>
            <person name="Pangilinan J."/>
            <person name="Riley R."/>
            <person name="Labutti K."/>
            <person name="Andreopoulos B."/>
            <person name="Lipzen A."/>
            <person name="Chen C."/>
            <person name="Yanf M."/>
            <person name="Daum C."/>
            <person name="Ng V."/>
            <person name="Clum A."/>
            <person name="Ohm R."/>
            <person name="Martin F."/>
            <person name="Silar P."/>
            <person name="Natvig D."/>
            <person name="Lalanne C."/>
            <person name="Gautier V."/>
            <person name="Ament-Velasquez S.L."/>
            <person name="Kruys A."/>
            <person name="Hutchinson M.I."/>
            <person name="Powell A.J."/>
            <person name="Barry K."/>
            <person name="Miller A.N."/>
            <person name="Grigoriev I.V."/>
            <person name="Debuchy R."/>
            <person name="Gladieux P."/>
            <person name="Thoren M.H."/>
            <person name="Johannesson H."/>
        </authorList>
    </citation>
    <scope>NUCLEOTIDE SEQUENCE</scope>
    <source>
        <strain evidence="2">CBS 990.96</strain>
    </source>
</reference>
<evidence type="ECO:0000313" key="2">
    <source>
        <dbReference type="EMBL" id="KAK4222849.1"/>
    </source>
</evidence>
<accession>A0AAN7BG36</accession>
<organism evidence="2 3">
    <name type="scientific">Podospora fimiseda</name>
    <dbReference type="NCBI Taxonomy" id="252190"/>
    <lineage>
        <taxon>Eukaryota</taxon>
        <taxon>Fungi</taxon>
        <taxon>Dikarya</taxon>
        <taxon>Ascomycota</taxon>
        <taxon>Pezizomycotina</taxon>
        <taxon>Sordariomycetes</taxon>
        <taxon>Sordariomycetidae</taxon>
        <taxon>Sordariales</taxon>
        <taxon>Podosporaceae</taxon>
        <taxon>Podospora</taxon>
    </lineage>
</organism>
<dbReference type="EMBL" id="MU865451">
    <property type="protein sequence ID" value="KAK4222849.1"/>
    <property type="molecule type" value="Genomic_DNA"/>
</dbReference>
<dbReference type="Proteomes" id="UP001301958">
    <property type="component" value="Unassembled WGS sequence"/>
</dbReference>
<evidence type="ECO:0000256" key="1">
    <source>
        <dbReference type="SAM" id="MobiDB-lite"/>
    </source>
</evidence>